<accession>A0ACC0NA01</accession>
<reference evidence="1" key="1">
    <citation type="submission" date="2022-02" db="EMBL/GenBank/DDBJ databases">
        <title>Plant Genome Project.</title>
        <authorList>
            <person name="Zhang R.-G."/>
        </authorList>
    </citation>
    <scope>NUCLEOTIDE SEQUENCE</scope>
    <source>
        <strain evidence="1">AT1</strain>
    </source>
</reference>
<evidence type="ECO:0000313" key="2">
    <source>
        <dbReference type="Proteomes" id="UP001062846"/>
    </source>
</evidence>
<comment type="caution">
    <text evidence="1">The sequence shown here is derived from an EMBL/GenBank/DDBJ whole genome shotgun (WGS) entry which is preliminary data.</text>
</comment>
<dbReference type="Proteomes" id="UP001062846">
    <property type="component" value="Chromosome 6"/>
</dbReference>
<dbReference type="EMBL" id="CM046393">
    <property type="protein sequence ID" value="KAI8549694.1"/>
    <property type="molecule type" value="Genomic_DNA"/>
</dbReference>
<proteinExistence type="predicted"/>
<keyword evidence="2" id="KW-1185">Reference proteome</keyword>
<sequence>MVQQDPQINGVEITEPSPKVRKLDHGGVNGLLRVKKLSEKAVLPYRASPFAAGYDLCSYRSLEVSPSVKRASANLRRRI</sequence>
<evidence type="ECO:0000313" key="1">
    <source>
        <dbReference type="EMBL" id="KAI8549694.1"/>
    </source>
</evidence>
<organism evidence="1 2">
    <name type="scientific">Rhododendron molle</name>
    <name type="common">Chinese azalea</name>
    <name type="synonym">Azalea mollis</name>
    <dbReference type="NCBI Taxonomy" id="49168"/>
    <lineage>
        <taxon>Eukaryota</taxon>
        <taxon>Viridiplantae</taxon>
        <taxon>Streptophyta</taxon>
        <taxon>Embryophyta</taxon>
        <taxon>Tracheophyta</taxon>
        <taxon>Spermatophyta</taxon>
        <taxon>Magnoliopsida</taxon>
        <taxon>eudicotyledons</taxon>
        <taxon>Gunneridae</taxon>
        <taxon>Pentapetalae</taxon>
        <taxon>asterids</taxon>
        <taxon>Ericales</taxon>
        <taxon>Ericaceae</taxon>
        <taxon>Ericoideae</taxon>
        <taxon>Rhodoreae</taxon>
        <taxon>Rhododendron</taxon>
    </lineage>
</organism>
<name>A0ACC0NA01_RHOML</name>
<protein>
    <submittedName>
        <fullName evidence="1">Uncharacterized protein</fullName>
    </submittedName>
</protein>
<gene>
    <name evidence="1" type="ORF">RHMOL_Rhmol06G0044900</name>
</gene>